<evidence type="ECO:0000313" key="2">
    <source>
        <dbReference type="EMBL" id="CAL1385392.1"/>
    </source>
</evidence>
<evidence type="ECO:0000256" key="1">
    <source>
        <dbReference type="SAM" id="Phobius"/>
    </source>
</evidence>
<dbReference type="AlphaFoldDB" id="A0AAV2EI16"/>
<dbReference type="Proteomes" id="UP001497516">
    <property type="component" value="Chromosome 4"/>
</dbReference>
<keyword evidence="3" id="KW-1185">Reference proteome</keyword>
<organism evidence="2 3">
    <name type="scientific">Linum trigynum</name>
    <dbReference type="NCBI Taxonomy" id="586398"/>
    <lineage>
        <taxon>Eukaryota</taxon>
        <taxon>Viridiplantae</taxon>
        <taxon>Streptophyta</taxon>
        <taxon>Embryophyta</taxon>
        <taxon>Tracheophyta</taxon>
        <taxon>Spermatophyta</taxon>
        <taxon>Magnoliopsida</taxon>
        <taxon>eudicotyledons</taxon>
        <taxon>Gunneridae</taxon>
        <taxon>Pentapetalae</taxon>
        <taxon>rosids</taxon>
        <taxon>fabids</taxon>
        <taxon>Malpighiales</taxon>
        <taxon>Linaceae</taxon>
        <taxon>Linum</taxon>
    </lineage>
</organism>
<gene>
    <name evidence="2" type="ORF">LTRI10_LOCUS26535</name>
</gene>
<name>A0AAV2EI16_9ROSI</name>
<protein>
    <submittedName>
        <fullName evidence="2">Uncharacterized protein</fullName>
    </submittedName>
</protein>
<keyword evidence="1" id="KW-1133">Transmembrane helix</keyword>
<accession>A0AAV2EI16</accession>
<feature type="transmembrane region" description="Helical" evidence="1">
    <location>
        <begin position="6"/>
        <end position="24"/>
    </location>
</feature>
<reference evidence="2 3" key="1">
    <citation type="submission" date="2024-04" db="EMBL/GenBank/DDBJ databases">
        <authorList>
            <person name="Fracassetti M."/>
        </authorList>
    </citation>
    <scope>NUCLEOTIDE SEQUENCE [LARGE SCALE GENOMIC DNA]</scope>
</reference>
<proteinExistence type="predicted"/>
<keyword evidence="1" id="KW-0472">Membrane</keyword>
<evidence type="ECO:0000313" key="3">
    <source>
        <dbReference type="Proteomes" id="UP001497516"/>
    </source>
</evidence>
<keyword evidence="1" id="KW-0812">Transmembrane</keyword>
<dbReference type="EMBL" id="OZ034817">
    <property type="protein sequence ID" value="CAL1385392.1"/>
    <property type="molecule type" value="Genomic_DNA"/>
</dbReference>
<sequence length="130" mass="14660">MTKGSPSALAATLVFMVIGVLVFVKPIASLCYKYDHYGPPFPLSRQELQWWYNQKLARFAVTKHNEVLPGSQQLKLVSVDEGTYYHASPTIEIKSFNITASNSVGRAKYRAFVSDSMNYDELGLECFEKI</sequence>